<dbReference type="OrthoDB" id="4767222at2759"/>
<protein>
    <submittedName>
        <fullName evidence="3">Uncharacterized protein</fullName>
    </submittedName>
</protein>
<dbReference type="AlphaFoldDB" id="A0A9N9Q865"/>
<evidence type="ECO:0000313" key="3">
    <source>
        <dbReference type="EMBL" id="CAG8978152.1"/>
    </source>
</evidence>
<keyword evidence="2" id="KW-0732">Signal</keyword>
<dbReference type="Proteomes" id="UP000701801">
    <property type="component" value="Unassembled WGS sequence"/>
</dbReference>
<gene>
    <name evidence="3" type="ORF">HYALB_00012014</name>
</gene>
<evidence type="ECO:0000256" key="2">
    <source>
        <dbReference type="SAM" id="SignalP"/>
    </source>
</evidence>
<evidence type="ECO:0000313" key="4">
    <source>
        <dbReference type="Proteomes" id="UP000701801"/>
    </source>
</evidence>
<comment type="caution">
    <text evidence="3">The sequence shown here is derived from an EMBL/GenBank/DDBJ whole genome shotgun (WGS) entry which is preliminary data.</text>
</comment>
<name>A0A9N9Q865_9HELO</name>
<accession>A0A9N9Q865</accession>
<reference evidence="3" key="1">
    <citation type="submission" date="2021-07" db="EMBL/GenBank/DDBJ databases">
        <authorList>
            <person name="Durling M."/>
        </authorList>
    </citation>
    <scope>NUCLEOTIDE SEQUENCE</scope>
</reference>
<dbReference type="EMBL" id="CAJVRM010000242">
    <property type="protein sequence ID" value="CAG8978152.1"/>
    <property type="molecule type" value="Genomic_DNA"/>
</dbReference>
<feature type="chain" id="PRO_5040231371" evidence="2">
    <location>
        <begin position="24"/>
        <end position="191"/>
    </location>
</feature>
<feature type="signal peptide" evidence="2">
    <location>
        <begin position="1"/>
        <end position="23"/>
    </location>
</feature>
<feature type="region of interest" description="Disordered" evidence="1">
    <location>
        <begin position="27"/>
        <end position="51"/>
    </location>
</feature>
<proteinExistence type="predicted"/>
<sequence>MLFHSIVYNPVLALLVLTRLASATPQQKQAALQDHHPLQETPGPPNSIFQPKSWKPISKPAHLLLFPDSTQKPAVNAHRPSCNTTSTPPKALSLEPETCLSGTYYLWYNLLIDEYPTCKDGSQAVMMYYPRTRCMGDPSFKAARPQEDQDEGKKMCLSRFPSRFWSMVFRCGRGIDEEGAEQYLDAVPPED</sequence>
<evidence type="ECO:0000256" key="1">
    <source>
        <dbReference type="SAM" id="MobiDB-lite"/>
    </source>
</evidence>
<organism evidence="3 4">
    <name type="scientific">Hymenoscyphus albidus</name>
    <dbReference type="NCBI Taxonomy" id="595503"/>
    <lineage>
        <taxon>Eukaryota</taxon>
        <taxon>Fungi</taxon>
        <taxon>Dikarya</taxon>
        <taxon>Ascomycota</taxon>
        <taxon>Pezizomycotina</taxon>
        <taxon>Leotiomycetes</taxon>
        <taxon>Helotiales</taxon>
        <taxon>Helotiaceae</taxon>
        <taxon>Hymenoscyphus</taxon>
    </lineage>
</organism>
<keyword evidence="4" id="KW-1185">Reference proteome</keyword>